<accession>A0A841ARD5</accession>
<dbReference type="InterPro" id="IPR021454">
    <property type="entry name" value="DUF3105"/>
</dbReference>
<keyword evidence="1" id="KW-0812">Transmembrane</keyword>
<comment type="caution">
    <text evidence="2">The sequence shown here is derived from an EMBL/GenBank/DDBJ whole genome shotgun (WGS) entry which is preliminary data.</text>
</comment>
<reference evidence="2 3" key="1">
    <citation type="submission" date="2020-08" db="EMBL/GenBank/DDBJ databases">
        <title>Sequencing the genomes of 1000 actinobacteria strains.</title>
        <authorList>
            <person name="Klenk H.-P."/>
        </authorList>
    </citation>
    <scope>NUCLEOTIDE SEQUENCE [LARGE SCALE GENOMIC DNA]</scope>
    <source>
        <strain evidence="2 3">DSM 105784</strain>
    </source>
</reference>
<keyword evidence="1" id="KW-0472">Membrane</keyword>
<dbReference type="Pfam" id="PF11303">
    <property type="entry name" value="DUF3105"/>
    <property type="match status" value="1"/>
</dbReference>
<proteinExistence type="predicted"/>
<keyword evidence="2" id="KW-0969">Cilium</keyword>
<evidence type="ECO:0000313" key="3">
    <source>
        <dbReference type="Proteomes" id="UP000536685"/>
    </source>
</evidence>
<dbReference type="Proteomes" id="UP000536685">
    <property type="component" value="Unassembled WGS sequence"/>
</dbReference>
<evidence type="ECO:0000313" key="2">
    <source>
        <dbReference type="EMBL" id="MBB5844502.1"/>
    </source>
</evidence>
<dbReference type="RefSeq" id="WP_184238710.1">
    <property type="nucleotide sequence ID" value="NZ_JACHMJ010000001.1"/>
</dbReference>
<evidence type="ECO:0000256" key="1">
    <source>
        <dbReference type="SAM" id="Phobius"/>
    </source>
</evidence>
<keyword evidence="1" id="KW-1133">Transmembrane helix</keyword>
<keyword evidence="2" id="KW-0966">Cell projection</keyword>
<organism evidence="2 3">
    <name type="scientific">Conyzicola lurida</name>
    <dbReference type="NCBI Taxonomy" id="1172621"/>
    <lineage>
        <taxon>Bacteria</taxon>
        <taxon>Bacillati</taxon>
        <taxon>Actinomycetota</taxon>
        <taxon>Actinomycetes</taxon>
        <taxon>Micrococcales</taxon>
        <taxon>Microbacteriaceae</taxon>
        <taxon>Conyzicola</taxon>
    </lineage>
</organism>
<dbReference type="EMBL" id="JACHMJ010000001">
    <property type="protein sequence ID" value="MBB5844502.1"/>
    <property type="molecule type" value="Genomic_DNA"/>
</dbReference>
<protein>
    <submittedName>
        <fullName evidence="2">Flagellar basal body-associated protein FliL</fullName>
    </submittedName>
</protein>
<sequence>MASNNPANPSVKEQREAKRAAKVAVLKKQQAKEKRNRRIAIIIGSVAAVAVVALIISFVVVTAKPDVDPDDIAISGIETFDDLPNTHVTTAVDYEATYGATPPAGGNHAGAWLNCGVYSEEQQNENAVHSLEHGAVWVTYDPEALSESEVQTLRDAMPSTYTILSPYPGLPAPVVASGWGVQVQLDGVDDPRLADFITKYRQADTVPEPGAVCTGAIDGPGRVS</sequence>
<keyword evidence="2" id="KW-0282">Flagellum</keyword>
<name>A0A841ARD5_9MICO</name>
<gene>
    <name evidence="2" type="ORF">HD599_002825</name>
</gene>
<keyword evidence="3" id="KW-1185">Reference proteome</keyword>
<dbReference type="AlphaFoldDB" id="A0A841ARD5"/>
<feature type="transmembrane region" description="Helical" evidence="1">
    <location>
        <begin position="39"/>
        <end position="61"/>
    </location>
</feature>